<feature type="transmembrane region" description="Helical" evidence="1">
    <location>
        <begin position="568"/>
        <end position="588"/>
    </location>
</feature>
<keyword evidence="1" id="KW-0472">Membrane</keyword>
<feature type="transmembrane region" description="Helical" evidence="1">
    <location>
        <begin position="355"/>
        <end position="373"/>
    </location>
</feature>
<evidence type="ECO:0000256" key="1">
    <source>
        <dbReference type="SAM" id="Phobius"/>
    </source>
</evidence>
<feature type="transmembrane region" description="Helical" evidence="1">
    <location>
        <begin position="380"/>
        <end position="400"/>
    </location>
</feature>
<feature type="transmembrane region" description="Helical" evidence="1">
    <location>
        <begin position="406"/>
        <end position="423"/>
    </location>
</feature>
<dbReference type="InterPro" id="IPR043748">
    <property type="entry name" value="DUF5693"/>
</dbReference>
<protein>
    <submittedName>
        <fullName evidence="2">Uncharacterized protein</fullName>
    </submittedName>
</protein>
<comment type="caution">
    <text evidence="2">The sequence shown here is derived from an EMBL/GenBank/DDBJ whole genome shotgun (WGS) entry which is preliminary data.</text>
</comment>
<evidence type="ECO:0000313" key="2">
    <source>
        <dbReference type="EMBL" id="PRO65684.1"/>
    </source>
</evidence>
<gene>
    <name evidence="2" type="ORF">C6I21_09180</name>
</gene>
<keyword evidence="1" id="KW-1133">Transmembrane helix</keyword>
<feature type="transmembrane region" description="Helical" evidence="1">
    <location>
        <begin position="468"/>
        <end position="489"/>
    </location>
</feature>
<dbReference type="OrthoDB" id="3805529at2"/>
<feature type="transmembrane region" description="Helical" evidence="1">
    <location>
        <begin position="600"/>
        <end position="620"/>
    </location>
</feature>
<dbReference type="Proteomes" id="UP000243650">
    <property type="component" value="Unassembled WGS sequence"/>
</dbReference>
<dbReference type="RefSeq" id="WP_105959153.1">
    <property type="nucleotide sequence ID" value="NZ_PVNS01000007.1"/>
</dbReference>
<reference evidence="2 3" key="1">
    <citation type="submission" date="2018-03" db="EMBL/GenBank/DDBJ databases">
        <title>Bacillus urumqiensis sp. nov., a moderately haloalkaliphilic bacterium isolated from a salt lake.</title>
        <authorList>
            <person name="Zhao B."/>
            <person name="Liao Z."/>
        </authorList>
    </citation>
    <scope>NUCLEOTIDE SEQUENCE [LARGE SCALE GENOMIC DNA]</scope>
    <source>
        <strain evidence="2 3">BZ-SZ-XJ18</strain>
    </source>
</reference>
<feature type="transmembrane region" description="Helical" evidence="1">
    <location>
        <begin position="5"/>
        <end position="22"/>
    </location>
</feature>
<feature type="transmembrane region" description="Helical" evidence="1">
    <location>
        <begin position="435"/>
        <end position="456"/>
    </location>
</feature>
<accession>A0A2P6MHC8</accession>
<dbReference type="EMBL" id="PVNS01000007">
    <property type="protein sequence ID" value="PRO65684.1"/>
    <property type="molecule type" value="Genomic_DNA"/>
</dbReference>
<proteinExistence type="predicted"/>
<feature type="transmembrane region" description="Helical" evidence="1">
    <location>
        <begin position="496"/>
        <end position="514"/>
    </location>
</feature>
<feature type="transmembrane region" description="Helical" evidence="1">
    <location>
        <begin position="543"/>
        <end position="561"/>
    </location>
</feature>
<keyword evidence="3" id="KW-1185">Reference proteome</keyword>
<name>A0A2P6MHC8_ALKUR</name>
<evidence type="ECO:0000313" key="3">
    <source>
        <dbReference type="Proteomes" id="UP000243650"/>
    </source>
</evidence>
<organism evidence="2 3">
    <name type="scientific">Alkalicoccus urumqiensis</name>
    <name type="common">Bacillus urumqiensis</name>
    <dbReference type="NCBI Taxonomy" id="1548213"/>
    <lineage>
        <taxon>Bacteria</taxon>
        <taxon>Bacillati</taxon>
        <taxon>Bacillota</taxon>
        <taxon>Bacilli</taxon>
        <taxon>Bacillales</taxon>
        <taxon>Bacillaceae</taxon>
        <taxon>Alkalicoccus</taxon>
    </lineage>
</organism>
<dbReference type="AlphaFoldDB" id="A0A2P6MHC8"/>
<keyword evidence="1" id="KW-0812">Transmembrane</keyword>
<dbReference type="Pfam" id="PF18949">
    <property type="entry name" value="DUF5693"/>
    <property type="match status" value="1"/>
</dbReference>
<sequence length="634" mass="70759">MIKKSLWGIIFVVMLISIPFLWERISVEEANDQYEVTVPFQDIDAMVRDTGLDEGQVYSSLTEGEGIQSVAVEPLTLGDLRQMDLIEYVSTGQLIQLYDVEREDVPQETGIYLELIEPEHRLVEPIEEVLNYGREEYGIEVERMEIEGDEFLYVPFGSGRTLNEPITFDLDAIEEIRSYDLGIVPRLADNFYTEEENHVLFEQLEEFSSDADYMLFEGVEVVGVGEPDITEAVAERFNSLDLGIVMIEAGEQAGFGTLNEKLDRETVRLHSMTLGKAFDPTEYTEVYRGARAVQERNIQMLYVNILNHAAGEFYYSPQEALDSLETTQSFLDDLHRRTAGEPGQAEPYETFSSPLWFELLVLLAAAAFTGLAACWAHRKLALPAAGAALVIFWAVAVLQIDMLMKGIVLALAVIAPAYAILSLQQPAGRKMAFVSYLKGAGIALTGAWFVITLLYGSDYVMHLDMFRGVKILSVAPLLITAVIFVGYRWLKEPVKFWHLVVLGGAGGLALFYVSRTGNAGTALPFELEARQALENLFGVRPRTTEFLIGLPVFLLGLYMWADKIKYSWFLLLGGALAFSSMVGTFTHLHTPLLVSLTRTGLSLVLGAIIGLVLIGLYELAKRFIYPAVKERFLP</sequence>